<dbReference type="GO" id="GO:0003677">
    <property type="term" value="F:DNA binding"/>
    <property type="evidence" value="ECO:0007669"/>
    <property type="project" value="UniProtKB-KW"/>
</dbReference>
<keyword evidence="1" id="KW-0238">DNA-binding</keyword>
<proteinExistence type="predicted"/>
<gene>
    <name evidence="3" type="ORF">Krac_2643</name>
</gene>
<sequence length="342" mass="38864">MQLVERHLIRHQDARFAVIDRAAFASKNLYNQANYQIRQAFIHEGTYLPYAAIFHRLKHHEAYCALPRKVSNAILIQLHHNWVSFFDGMEAYREDPSPFTGRPKIPGYQDKTKGRFLLIYEKKALGKRVFKRTGKLVPSGLPIEIATQITWEAIRQVRIVPRADGYMLEVVYEQEIQPAAVNPQLRAAVDVGVNVLAAITSDKPGFVPRLVIGKNPLWKQEVSMGCRNNQQFVQLPHARFIEQLTYKAHLVGIRVILQEESYTSKASFLDDDPIPTYEANTAEKPVFSGKRVARSWYRARDGRLIHADINGSYNILRKSNSDPLQVGRGVAGAAVLPRRLAV</sequence>
<keyword evidence="4" id="KW-1185">Reference proteome</keyword>
<comment type="caution">
    <text evidence="3">The sequence shown here is derived from an EMBL/GenBank/DDBJ whole genome shotgun (WGS) entry which is preliminary data.</text>
</comment>
<evidence type="ECO:0000313" key="3">
    <source>
        <dbReference type="EMBL" id="EFH81885.1"/>
    </source>
</evidence>
<dbReference type="STRING" id="485913.Krac_2643"/>
<dbReference type="OrthoDB" id="140422at2"/>
<dbReference type="NCBIfam" id="TIGR01766">
    <property type="entry name" value="IS200/IS605 family accessory protein TnpB-like domain"/>
    <property type="match status" value="1"/>
</dbReference>
<dbReference type="Pfam" id="PF07282">
    <property type="entry name" value="Cas12f1-like_TNB"/>
    <property type="match status" value="1"/>
</dbReference>
<dbReference type="EMBL" id="ADVG01000004">
    <property type="protein sequence ID" value="EFH81885.1"/>
    <property type="molecule type" value="Genomic_DNA"/>
</dbReference>
<organism evidence="3 4">
    <name type="scientific">Ktedonobacter racemifer DSM 44963</name>
    <dbReference type="NCBI Taxonomy" id="485913"/>
    <lineage>
        <taxon>Bacteria</taxon>
        <taxon>Bacillati</taxon>
        <taxon>Chloroflexota</taxon>
        <taxon>Ktedonobacteria</taxon>
        <taxon>Ktedonobacterales</taxon>
        <taxon>Ktedonobacteraceae</taxon>
        <taxon>Ktedonobacter</taxon>
    </lineage>
</organism>
<dbReference type="RefSeq" id="WP_007919545.1">
    <property type="nucleotide sequence ID" value="NZ_ADVG01000004.1"/>
</dbReference>
<reference evidence="3 4" key="1">
    <citation type="journal article" date="2011" name="Stand. Genomic Sci.">
        <title>Non-contiguous finished genome sequence and contextual data of the filamentous soil bacterium Ktedonobacter racemifer type strain (SOSP1-21).</title>
        <authorList>
            <person name="Chang Y.J."/>
            <person name="Land M."/>
            <person name="Hauser L."/>
            <person name="Chertkov O."/>
            <person name="Del Rio T.G."/>
            <person name="Nolan M."/>
            <person name="Copeland A."/>
            <person name="Tice H."/>
            <person name="Cheng J.F."/>
            <person name="Lucas S."/>
            <person name="Han C."/>
            <person name="Goodwin L."/>
            <person name="Pitluck S."/>
            <person name="Ivanova N."/>
            <person name="Ovchinikova G."/>
            <person name="Pati A."/>
            <person name="Chen A."/>
            <person name="Palaniappan K."/>
            <person name="Mavromatis K."/>
            <person name="Liolios K."/>
            <person name="Brettin T."/>
            <person name="Fiebig A."/>
            <person name="Rohde M."/>
            <person name="Abt B."/>
            <person name="Goker M."/>
            <person name="Detter J.C."/>
            <person name="Woyke T."/>
            <person name="Bristow J."/>
            <person name="Eisen J.A."/>
            <person name="Markowitz V."/>
            <person name="Hugenholtz P."/>
            <person name="Kyrpides N.C."/>
            <person name="Klenk H.P."/>
            <person name="Lapidus A."/>
        </authorList>
    </citation>
    <scope>NUCLEOTIDE SEQUENCE [LARGE SCALE GENOMIC DNA]</scope>
    <source>
        <strain evidence="4">DSM 44963</strain>
    </source>
</reference>
<evidence type="ECO:0000313" key="4">
    <source>
        <dbReference type="Proteomes" id="UP000004508"/>
    </source>
</evidence>
<evidence type="ECO:0000256" key="1">
    <source>
        <dbReference type="ARBA" id="ARBA00023125"/>
    </source>
</evidence>
<dbReference type="Proteomes" id="UP000004508">
    <property type="component" value="Unassembled WGS sequence"/>
</dbReference>
<dbReference type="AlphaFoldDB" id="D6TZ95"/>
<feature type="domain" description="Cas12f1-like TNB" evidence="2">
    <location>
        <begin position="237"/>
        <end position="315"/>
    </location>
</feature>
<protein>
    <submittedName>
        <fullName evidence="3">Transposase, IS605 OrfB family</fullName>
    </submittedName>
</protein>
<name>D6TZ95_KTERA</name>
<dbReference type="InterPro" id="IPR010095">
    <property type="entry name" value="Cas12f1-like_TNB"/>
</dbReference>
<dbReference type="eggNOG" id="COG0675">
    <property type="taxonomic scope" value="Bacteria"/>
</dbReference>
<accession>D6TZ95</accession>
<dbReference type="InParanoid" id="D6TZ95"/>
<evidence type="ECO:0000259" key="2">
    <source>
        <dbReference type="Pfam" id="PF07282"/>
    </source>
</evidence>